<dbReference type="OrthoDB" id="9777977at2"/>
<dbReference type="AlphaFoldDB" id="A0A2T5IYC4"/>
<proteinExistence type="predicted"/>
<protein>
    <submittedName>
        <fullName evidence="1">Enoyl-CoA hydratase/carnithine racemase</fullName>
    </submittedName>
</protein>
<organism evidence="1 2">
    <name type="scientific">Agitococcus lubricus</name>
    <dbReference type="NCBI Taxonomy" id="1077255"/>
    <lineage>
        <taxon>Bacteria</taxon>
        <taxon>Pseudomonadati</taxon>
        <taxon>Pseudomonadota</taxon>
        <taxon>Gammaproteobacteria</taxon>
        <taxon>Moraxellales</taxon>
        <taxon>Moraxellaceae</taxon>
        <taxon>Agitococcus</taxon>
    </lineage>
</organism>
<dbReference type="PANTHER" id="PTHR11941">
    <property type="entry name" value="ENOYL-COA HYDRATASE-RELATED"/>
    <property type="match status" value="1"/>
</dbReference>
<dbReference type="Proteomes" id="UP000244223">
    <property type="component" value="Unassembled WGS sequence"/>
</dbReference>
<dbReference type="SUPFAM" id="SSF52096">
    <property type="entry name" value="ClpP/crotonase"/>
    <property type="match status" value="1"/>
</dbReference>
<dbReference type="EMBL" id="QAON01000009">
    <property type="protein sequence ID" value="PTQ88998.1"/>
    <property type="molecule type" value="Genomic_DNA"/>
</dbReference>
<dbReference type="InterPro" id="IPR001753">
    <property type="entry name" value="Enoyl-CoA_hydra/iso"/>
</dbReference>
<dbReference type="Pfam" id="PF00378">
    <property type="entry name" value="ECH_1"/>
    <property type="match status" value="1"/>
</dbReference>
<sequence length="223" mass="24706">MSTMQLSREGSVWILTLTNGENRLNDDVIAEYHAALDTVEHSEGNGALIITSADPKFWSNGIDLNFVQEKGGMAYLVKEFAPRLDQLLLRIALFPLPVIACLTGHAYAGGALIAAACDFRTMRADRGRFCFPEVDIKIPFTPIMTEIVRLLPNPNIAWHMAITGLALGGEEAAAAGVVDKALGQEALWPTTLAWATELAKKDRQTYALIKRRWRHQFAQFQPR</sequence>
<dbReference type="GO" id="GO:0004165">
    <property type="term" value="F:delta(3)-delta(2)-enoyl-CoA isomerase activity"/>
    <property type="evidence" value="ECO:0007669"/>
    <property type="project" value="TreeGrafter"/>
</dbReference>
<dbReference type="Gene3D" id="3.90.226.10">
    <property type="entry name" value="2-enoyl-CoA Hydratase, Chain A, domain 1"/>
    <property type="match status" value="1"/>
</dbReference>
<comment type="caution">
    <text evidence="1">The sequence shown here is derived from an EMBL/GenBank/DDBJ whole genome shotgun (WGS) entry which is preliminary data.</text>
</comment>
<gene>
    <name evidence="1" type="ORF">C8N29_10919</name>
</gene>
<dbReference type="GO" id="GO:0006635">
    <property type="term" value="P:fatty acid beta-oxidation"/>
    <property type="evidence" value="ECO:0007669"/>
    <property type="project" value="TreeGrafter"/>
</dbReference>
<dbReference type="PANTHER" id="PTHR11941:SF75">
    <property type="entry name" value="ENOYL-COA HYDRATASE_ISOMERASE FAMILY PROTEIN"/>
    <property type="match status" value="1"/>
</dbReference>
<name>A0A2T5IYC4_9GAMM</name>
<evidence type="ECO:0000313" key="2">
    <source>
        <dbReference type="Proteomes" id="UP000244223"/>
    </source>
</evidence>
<keyword evidence="2" id="KW-1185">Reference proteome</keyword>
<accession>A0A2T5IYC4</accession>
<evidence type="ECO:0000313" key="1">
    <source>
        <dbReference type="EMBL" id="PTQ88998.1"/>
    </source>
</evidence>
<dbReference type="CDD" id="cd06558">
    <property type="entry name" value="crotonase-like"/>
    <property type="match status" value="1"/>
</dbReference>
<dbReference type="RefSeq" id="WP_107865915.1">
    <property type="nucleotide sequence ID" value="NZ_QAON01000009.1"/>
</dbReference>
<dbReference type="InterPro" id="IPR029045">
    <property type="entry name" value="ClpP/crotonase-like_dom_sf"/>
</dbReference>
<reference evidence="1 2" key="1">
    <citation type="submission" date="2018-04" db="EMBL/GenBank/DDBJ databases">
        <title>Genomic Encyclopedia of Archaeal and Bacterial Type Strains, Phase II (KMG-II): from individual species to whole genera.</title>
        <authorList>
            <person name="Goeker M."/>
        </authorList>
    </citation>
    <scope>NUCLEOTIDE SEQUENCE [LARGE SCALE GENOMIC DNA]</scope>
    <source>
        <strain evidence="1 2">DSM 5822</strain>
    </source>
</reference>